<dbReference type="AlphaFoldDB" id="A0A086TF26"/>
<comment type="caution">
    <text evidence="3">The sequence shown here is derived from an EMBL/GenBank/DDBJ whole genome shotgun (WGS) entry which is preliminary data.</text>
</comment>
<name>A0A086TF26_HAPC1</name>
<feature type="compositionally biased region" description="Low complexity" evidence="1">
    <location>
        <begin position="112"/>
        <end position="121"/>
    </location>
</feature>
<dbReference type="Proteomes" id="UP000029964">
    <property type="component" value="Unassembled WGS sequence"/>
</dbReference>
<dbReference type="EMBL" id="JPKY01000006">
    <property type="protein sequence ID" value="KFH47958.1"/>
    <property type="molecule type" value="Genomic_DNA"/>
</dbReference>
<protein>
    <submittedName>
        <fullName evidence="3">Uncharacterized protein</fullName>
    </submittedName>
</protein>
<feature type="signal peptide" evidence="2">
    <location>
        <begin position="1"/>
        <end position="17"/>
    </location>
</feature>
<feature type="region of interest" description="Disordered" evidence="1">
    <location>
        <begin position="102"/>
        <end position="121"/>
    </location>
</feature>
<sequence>MLIPVFTAVLLAASAAAMPTVSSRQQQQQQQQSPPPPPPPPLPFITPAPPIPAGPLACDLNFCDGKTSWCFYWAGVTSWDPTHGPIPGESLTAIGPCTLNFGPPIPTPMPVPDTTTTTVTR</sequence>
<feature type="compositionally biased region" description="Pro residues" evidence="1">
    <location>
        <begin position="33"/>
        <end position="50"/>
    </location>
</feature>
<evidence type="ECO:0000256" key="1">
    <source>
        <dbReference type="SAM" id="MobiDB-lite"/>
    </source>
</evidence>
<gene>
    <name evidence="3" type="ORF">ACRE_012550</name>
</gene>
<reference evidence="4" key="1">
    <citation type="journal article" date="2014" name="Genome Announc.">
        <title>Genome sequence and annotation of Acremonium chrysogenum, producer of the beta-lactam antibiotic cephalosporin C.</title>
        <authorList>
            <person name="Terfehr D."/>
            <person name="Dahlmann T.A."/>
            <person name="Specht T."/>
            <person name="Zadra I."/>
            <person name="Kuernsteiner H."/>
            <person name="Kueck U."/>
        </authorList>
    </citation>
    <scope>NUCLEOTIDE SEQUENCE [LARGE SCALE GENOMIC DNA]</scope>
    <source>
        <strain evidence="4">ATCC 11550 / CBS 779.69 / DSM 880 / IAM 14645 / JCM 23072 / IMI 49137</strain>
    </source>
</reference>
<dbReference type="OrthoDB" id="4837799at2759"/>
<proteinExistence type="predicted"/>
<evidence type="ECO:0000313" key="4">
    <source>
        <dbReference type="Proteomes" id="UP000029964"/>
    </source>
</evidence>
<evidence type="ECO:0000313" key="3">
    <source>
        <dbReference type="EMBL" id="KFH47958.1"/>
    </source>
</evidence>
<keyword evidence="4" id="KW-1185">Reference proteome</keyword>
<accession>A0A086TF26</accession>
<organism evidence="3 4">
    <name type="scientific">Hapsidospora chrysogenum (strain ATCC 11550 / CBS 779.69 / DSM 880 / IAM 14645 / JCM 23072 / IMI 49137)</name>
    <name type="common">Acremonium chrysogenum</name>
    <dbReference type="NCBI Taxonomy" id="857340"/>
    <lineage>
        <taxon>Eukaryota</taxon>
        <taxon>Fungi</taxon>
        <taxon>Dikarya</taxon>
        <taxon>Ascomycota</taxon>
        <taxon>Pezizomycotina</taxon>
        <taxon>Sordariomycetes</taxon>
        <taxon>Hypocreomycetidae</taxon>
        <taxon>Hypocreales</taxon>
        <taxon>Bionectriaceae</taxon>
        <taxon>Hapsidospora</taxon>
    </lineage>
</organism>
<dbReference type="HOGENOM" id="CLU_2037376_0_0_1"/>
<feature type="region of interest" description="Disordered" evidence="1">
    <location>
        <begin position="18"/>
        <end position="50"/>
    </location>
</feature>
<feature type="chain" id="PRO_5001815813" evidence="2">
    <location>
        <begin position="18"/>
        <end position="121"/>
    </location>
</feature>
<evidence type="ECO:0000256" key="2">
    <source>
        <dbReference type="SAM" id="SignalP"/>
    </source>
</evidence>
<keyword evidence="2" id="KW-0732">Signal</keyword>